<dbReference type="GO" id="GO:0004803">
    <property type="term" value="F:transposase activity"/>
    <property type="evidence" value="ECO:0007669"/>
    <property type="project" value="InterPro"/>
</dbReference>
<dbReference type="Pfam" id="PF13276">
    <property type="entry name" value="HTH_21"/>
    <property type="match status" value="1"/>
</dbReference>
<dbReference type="InterPro" id="IPR002514">
    <property type="entry name" value="Transposase_8"/>
</dbReference>
<evidence type="ECO:0000259" key="1">
    <source>
        <dbReference type="Pfam" id="PF13276"/>
    </source>
</evidence>
<reference evidence="2 3" key="1">
    <citation type="journal article" date="2014" name="BMC Genomics">
        <title>Genome based analysis of type-I polyketide synthase and nonribosomal peptide synthetase gene clusters in seven strains of five representative Nocardia species.</title>
        <authorList>
            <person name="Komaki H."/>
            <person name="Ichikawa N."/>
            <person name="Hosoyama A."/>
            <person name="Takahashi-Nakaguchi A."/>
            <person name="Matsuzawa T."/>
            <person name="Suzuki K."/>
            <person name="Fujita N."/>
            <person name="Gonoi T."/>
        </authorList>
    </citation>
    <scope>NUCLEOTIDE SEQUENCE [LARGE SCALE GENOMIC DNA]</scope>
    <source>
        <strain evidence="2 3">NBRC 15531</strain>
    </source>
</reference>
<comment type="caution">
    <text evidence="2">The sequence shown here is derived from an EMBL/GenBank/DDBJ whole genome shotgun (WGS) entry which is preliminary data.</text>
</comment>
<sequence>MPMMYSPQFRESAVALVVDKGRRVADVARDLESPSHAVAVEHQARGEAPGTSMDESAQLRDALNRIKQLEEELRATRGWPRRFSTTHARLKRRSPAVSTLTGQGISIRTTSRVLGVSERGYRHHRNRSPSQRRLRHEMLAETIRAIHLASRGRYGVHRMHAELTIGMGIEVGSGQVRSIMKHLGSRSRRNGRTMKRPSKQPNVGLVCRSREFFCGRPVSSSATSVLPQSTIGVFRCCRAATVRRDRRRRRECRWPWERDRCSAVSASWSQVAVRWGVAGSSVTAAMRLSRTTSAVRSAPRCPRTR</sequence>
<name>U5E961_NOCAS</name>
<dbReference type="PANTHER" id="PTHR46889">
    <property type="entry name" value="TRANSPOSASE INSF FOR INSERTION SEQUENCE IS3B-RELATED"/>
    <property type="match status" value="1"/>
</dbReference>
<dbReference type="AlphaFoldDB" id="U5E961"/>
<proteinExistence type="predicted"/>
<organism evidence="2 3">
    <name type="scientific">Nocardia asteroides NBRC 15531</name>
    <dbReference type="NCBI Taxonomy" id="1110697"/>
    <lineage>
        <taxon>Bacteria</taxon>
        <taxon>Bacillati</taxon>
        <taxon>Actinomycetota</taxon>
        <taxon>Actinomycetes</taxon>
        <taxon>Mycobacteriales</taxon>
        <taxon>Nocardiaceae</taxon>
        <taxon>Nocardia</taxon>
    </lineage>
</organism>
<dbReference type="GO" id="GO:0006313">
    <property type="term" value="P:DNA transposition"/>
    <property type="evidence" value="ECO:0007669"/>
    <property type="project" value="InterPro"/>
</dbReference>
<accession>U5E961</accession>
<evidence type="ECO:0000313" key="2">
    <source>
        <dbReference type="EMBL" id="GAD82976.1"/>
    </source>
</evidence>
<dbReference type="Proteomes" id="UP000017048">
    <property type="component" value="Unassembled WGS sequence"/>
</dbReference>
<evidence type="ECO:0000313" key="3">
    <source>
        <dbReference type="Proteomes" id="UP000017048"/>
    </source>
</evidence>
<gene>
    <name evidence="2" type="ORF">NCAST_14_00195</name>
</gene>
<feature type="domain" description="HTH-like" evidence="1">
    <location>
        <begin position="139"/>
        <end position="192"/>
    </location>
</feature>
<dbReference type="InterPro" id="IPR025948">
    <property type="entry name" value="HTH-like_dom"/>
</dbReference>
<dbReference type="PANTHER" id="PTHR46889:SF4">
    <property type="entry name" value="TRANSPOSASE INSO FOR INSERTION SEQUENCE ELEMENT IS911B-RELATED"/>
    <property type="match status" value="1"/>
</dbReference>
<dbReference type="InterPro" id="IPR050900">
    <property type="entry name" value="Transposase_IS3/IS150/IS904"/>
</dbReference>
<protein>
    <submittedName>
        <fullName evidence="2">Transposase</fullName>
    </submittedName>
</protein>
<dbReference type="GO" id="GO:0003677">
    <property type="term" value="F:DNA binding"/>
    <property type="evidence" value="ECO:0007669"/>
    <property type="project" value="InterPro"/>
</dbReference>
<dbReference type="EMBL" id="BAFO02000014">
    <property type="protein sequence ID" value="GAD82976.1"/>
    <property type="molecule type" value="Genomic_DNA"/>
</dbReference>
<dbReference type="eggNOG" id="COG2801">
    <property type="taxonomic scope" value="Bacteria"/>
</dbReference>
<keyword evidence="3" id="KW-1185">Reference proteome</keyword>
<dbReference type="Pfam" id="PF01527">
    <property type="entry name" value="HTH_Tnp_1"/>
    <property type="match status" value="1"/>
</dbReference>